<organism evidence="3">
    <name type="scientific">Opuntia streptacantha</name>
    <name type="common">Prickly pear cactus</name>
    <name type="synonym">Opuntia cardona</name>
    <dbReference type="NCBI Taxonomy" id="393608"/>
    <lineage>
        <taxon>Eukaryota</taxon>
        <taxon>Viridiplantae</taxon>
        <taxon>Streptophyta</taxon>
        <taxon>Embryophyta</taxon>
        <taxon>Tracheophyta</taxon>
        <taxon>Spermatophyta</taxon>
        <taxon>Magnoliopsida</taxon>
        <taxon>eudicotyledons</taxon>
        <taxon>Gunneridae</taxon>
        <taxon>Pentapetalae</taxon>
        <taxon>Caryophyllales</taxon>
        <taxon>Cactineae</taxon>
        <taxon>Cactaceae</taxon>
        <taxon>Opuntioideae</taxon>
        <taxon>Opuntia</taxon>
    </lineage>
</organism>
<name>A0A7C9ETT5_OPUST</name>
<evidence type="ECO:0000256" key="1">
    <source>
        <dbReference type="SAM" id="MobiDB-lite"/>
    </source>
</evidence>
<dbReference type="InterPro" id="IPR042108">
    <property type="entry name" value="GTPase_HflX_N_sf"/>
</dbReference>
<reference evidence="3" key="2">
    <citation type="submission" date="2020-07" db="EMBL/GenBank/DDBJ databases">
        <authorList>
            <person name="Vera ALvarez R."/>
            <person name="Arias-Moreno D.M."/>
            <person name="Jimenez-Jacinto V."/>
            <person name="Jimenez-Bremont J.F."/>
            <person name="Swaminathan K."/>
            <person name="Moose S.P."/>
            <person name="Guerrero-Gonzalez M.L."/>
            <person name="Marino-Ramirez L."/>
            <person name="Landsman D."/>
            <person name="Rodriguez-Kessler M."/>
            <person name="Delgado-Sanchez P."/>
        </authorList>
    </citation>
    <scope>NUCLEOTIDE SEQUENCE</scope>
    <source>
        <tissue evidence="3">Cladode</tissue>
    </source>
</reference>
<evidence type="ECO:0000313" key="3">
    <source>
        <dbReference type="EMBL" id="MBA4672705.1"/>
    </source>
</evidence>
<feature type="domain" description="GTPase HflX N-terminal" evidence="2">
    <location>
        <begin position="150"/>
        <end position="212"/>
    </location>
</feature>
<dbReference type="AlphaFoldDB" id="A0A7C9ETT5"/>
<dbReference type="GO" id="GO:0005737">
    <property type="term" value="C:cytoplasm"/>
    <property type="evidence" value="ECO:0007669"/>
    <property type="project" value="TreeGrafter"/>
</dbReference>
<dbReference type="PANTHER" id="PTHR10229">
    <property type="entry name" value="GTP-BINDING PROTEIN HFLX"/>
    <property type="match status" value="1"/>
</dbReference>
<feature type="region of interest" description="Disordered" evidence="1">
    <location>
        <begin position="64"/>
        <end position="84"/>
    </location>
</feature>
<dbReference type="GO" id="GO:0043022">
    <property type="term" value="F:ribosome binding"/>
    <property type="evidence" value="ECO:0007669"/>
    <property type="project" value="TreeGrafter"/>
</dbReference>
<sequence>MSARSLCCIIQGTSSSQFHRSQSQSHSYFRYPLQTQSVSFSHSNFRETHLRNLVPVQSLQVQGGLEGTLSPSPEVEESEQKVSDFDASFEDPVVSLERSEKVKEVGRQKKEDEEEDGRFILRNGKEVLAERAYLVGVEQKGAKVDSFGIEESLQELAQLADTAGLHVVGSTYQKLASPNPRTYIGSGKVAEIKTAIQALHVETVIFDDELSPG</sequence>
<protein>
    <recommendedName>
        <fullName evidence="2">GTPase HflX N-terminal domain-containing protein</fullName>
    </recommendedName>
</protein>
<dbReference type="PANTHER" id="PTHR10229:SF0">
    <property type="entry name" value="GTP-BINDING PROTEIN 6-RELATED"/>
    <property type="match status" value="1"/>
</dbReference>
<dbReference type="EMBL" id="GISG01256219">
    <property type="protein sequence ID" value="MBA4672705.1"/>
    <property type="molecule type" value="Transcribed_RNA"/>
</dbReference>
<dbReference type="InterPro" id="IPR025121">
    <property type="entry name" value="GTPase_HflX_N"/>
</dbReference>
<accession>A0A7C9ETT5</accession>
<dbReference type="Gene3D" id="3.40.50.11060">
    <property type="entry name" value="GTPase HflX, N-terminal domain"/>
    <property type="match status" value="1"/>
</dbReference>
<dbReference type="InterPro" id="IPR016496">
    <property type="entry name" value="GTPase_HflX"/>
</dbReference>
<proteinExistence type="predicted"/>
<dbReference type="GO" id="GO:0005525">
    <property type="term" value="F:GTP binding"/>
    <property type="evidence" value="ECO:0007669"/>
    <property type="project" value="InterPro"/>
</dbReference>
<reference evidence="3" key="1">
    <citation type="journal article" date="2013" name="J. Plant Res.">
        <title>Effect of fungi and light on seed germination of three Opuntia species from semiarid lands of central Mexico.</title>
        <authorList>
            <person name="Delgado-Sanchez P."/>
            <person name="Jimenez-Bremont J.F."/>
            <person name="Guerrero-Gonzalez Mde L."/>
            <person name="Flores J."/>
        </authorList>
    </citation>
    <scope>NUCLEOTIDE SEQUENCE</scope>
    <source>
        <tissue evidence="3">Cladode</tissue>
    </source>
</reference>
<dbReference type="Pfam" id="PF13167">
    <property type="entry name" value="GTP-bdg_N"/>
    <property type="match status" value="1"/>
</dbReference>
<evidence type="ECO:0000259" key="2">
    <source>
        <dbReference type="Pfam" id="PF13167"/>
    </source>
</evidence>